<dbReference type="CDD" id="cd00207">
    <property type="entry name" value="fer2"/>
    <property type="match status" value="1"/>
</dbReference>
<dbReference type="PROSITE" id="PS51839">
    <property type="entry name" value="4FE4S_HC3"/>
    <property type="match status" value="1"/>
</dbReference>
<dbReference type="InterPro" id="IPR010228">
    <property type="entry name" value="NADH_UbQ_OxRdtase_Gsu"/>
</dbReference>
<comment type="cofactor">
    <cofactor evidence="1">
        <name>[4Fe-4S] cluster</name>
        <dbReference type="ChEBI" id="CHEBI:49883"/>
    </cofactor>
</comment>
<dbReference type="GO" id="GO:0043546">
    <property type="term" value="F:molybdopterin cofactor binding"/>
    <property type="evidence" value="ECO:0007669"/>
    <property type="project" value="InterPro"/>
</dbReference>
<dbReference type="GO" id="GO:0016020">
    <property type="term" value="C:membrane"/>
    <property type="evidence" value="ECO:0007669"/>
    <property type="project" value="InterPro"/>
</dbReference>
<keyword evidence="8" id="KW-1278">Translocase</keyword>
<evidence type="ECO:0000256" key="6">
    <source>
        <dbReference type="ARBA" id="ARBA00022719"/>
    </source>
</evidence>
<proteinExistence type="inferred from homology"/>
<dbReference type="InterPro" id="IPR050123">
    <property type="entry name" value="Prok_molybdopt-oxidoreductase"/>
</dbReference>
<dbReference type="SUPFAM" id="SSF54292">
    <property type="entry name" value="2Fe-2S ferredoxin-like"/>
    <property type="match status" value="1"/>
</dbReference>
<dbReference type="PROSITE" id="PS51669">
    <property type="entry name" value="4FE4S_MOW_BIS_MGD"/>
    <property type="match status" value="1"/>
</dbReference>
<keyword evidence="5" id="KW-0001">2Fe-2S</keyword>
<dbReference type="Gene3D" id="3.10.20.740">
    <property type="match status" value="1"/>
</dbReference>
<dbReference type="GO" id="GO:0051537">
    <property type="term" value="F:2 iron, 2 sulfur cluster binding"/>
    <property type="evidence" value="ECO:0007669"/>
    <property type="project" value="UniProtKB-KW"/>
</dbReference>
<dbReference type="AlphaFoldDB" id="A0A7R8ZFC2"/>
<reference evidence="14" key="1">
    <citation type="submission" date="2020-11" db="EMBL/GenBank/DDBJ databases">
        <authorList>
            <person name="Tran Van P."/>
        </authorList>
    </citation>
    <scope>NUCLEOTIDE SEQUENCE</scope>
</reference>
<dbReference type="PROSITE" id="PS00643">
    <property type="entry name" value="COMPLEX1_75K_3"/>
    <property type="match status" value="1"/>
</dbReference>
<dbReference type="PROSITE" id="PS51085">
    <property type="entry name" value="2FE2S_FER_2"/>
    <property type="match status" value="1"/>
</dbReference>
<evidence type="ECO:0000313" key="14">
    <source>
        <dbReference type="EMBL" id="CAD7222001.1"/>
    </source>
</evidence>
<evidence type="ECO:0000256" key="9">
    <source>
        <dbReference type="ARBA" id="ARBA00023004"/>
    </source>
</evidence>
<dbReference type="OrthoDB" id="10249365at2759"/>
<dbReference type="PANTHER" id="PTHR43105:SF13">
    <property type="entry name" value="NADH-UBIQUINONE OXIDOREDUCTASE 75 KDA SUBUNIT, MITOCHONDRIAL"/>
    <property type="match status" value="1"/>
</dbReference>
<evidence type="ECO:0000256" key="5">
    <source>
        <dbReference type="ARBA" id="ARBA00022714"/>
    </source>
</evidence>
<evidence type="ECO:0000256" key="10">
    <source>
        <dbReference type="ARBA" id="ARBA00023014"/>
    </source>
</evidence>
<evidence type="ECO:0000256" key="11">
    <source>
        <dbReference type="ARBA" id="ARBA00023027"/>
    </source>
</evidence>
<dbReference type="GO" id="GO:0046872">
    <property type="term" value="F:metal ion binding"/>
    <property type="evidence" value="ECO:0007669"/>
    <property type="project" value="UniProtKB-KW"/>
</dbReference>
<dbReference type="Gene3D" id="3.30.70.20">
    <property type="match status" value="1"/>
</dbReference>
<dbReference type="NCBIfam" id="TIGR01973">
    <property type="entry name" value="NuoG"/>
    <property type="match status" value="1"/>
</dbReference>
<evidence type="ECO:0000256" key="13">
    <source>
        <dbReference type="RuleBase" id="RU004523"/>
    </source>
</evidence>
<comment type="cofactor">
    <cofactor evidence="12">
        <name>[2Fe-2S] cluster</name>
        <dbReference type="ChEBI" id="CHEBI:190135"/>
    </cofactor>
</comment>
<dbReference type="Gene3D" id="3.40.50.740">
    <property type="match status" value="2"/>
</dbReference>
<dbReference type="InterPro" id="IPR054351">
    <property type="entry name" value="NADH_UbQ_OxRdtase_ferredoxin"/>
</dbReference>
<dbReference type="InterPro" id="IPR006657">
    <property type="entry name" value="MoPterin_dinucl-bd_dom"/>
</dbReference>
<dbReference type="Pfam" id="PF00384">
    <property type="entry name" value="Molybdopterin"/>
    <property type="match status" value="1"/>
</dbReference>
<dbReference type="SUPFAM" id="SSF54862">
    <property type="entry name" value="4Fe-4S ferredoxins"/>
    <property type="match status" value="1"/>
</dbReference>
<dbReference type="Pfam" id="PF13510">
    <property type="entry name" value="Fer2_4"/>
    <property type="match status" value="1"/>
</dbReference>
<dbReference type="SUPFAM" id="SSF53706">
    <property type="entry name" value="Formate dehydrogenase/DMSO reductase, domains 1-3"/>
    <property type="match status" value="1"/>
</dbReference>
<dbReference type="FunFam" id="3.10.20.740:FF:000001">
    <property type="entry name" value="NADH-quinone oxidoreductase subunit G"/>
    <property type="match status" value="1"/>
</dbReference>
<dbReference type="GO" id="GO:0042773">
    <property type="term" value="P:ATP synthesis coupled electron transport"/>
    <property type="evidence" value="ECO:0007669"/>
    <property type="project" value="InterPro"/>
</dbReference>
<dbReference type="Pfam" id="PF01568">
    <property type="entry name" value="Molydop_binding"/>
    <property type="match status" value="1"/>
</dbReference>
<protein>
    <recommendedName>
        <fullName evidence="3">NADH-ubiquinone oxidoreductase 75 kDa subunit, mitochondrial</fullName>
    </recommendedName>
</protein>
<dbReference type="Gene3D" id="2.40.40.20">
    <property type="match status" value="1"/>
</dbReference>
<evidence type="ECO:0000256" key="4">
    <source>
        <dbReference type="ARBA" id="ARBA00022485"/>
    </source>
</evidence>
<keyword evidence="4" id="KW-0004">4Fe-4S</keyword>
<evidence type="ECO:0000256" key="1">
    <source>
        <dbReference type="ARBA" id="ARBA00001966"/>
    </source>
</evidence>
<dbReference type="FunFam" id="3.30.70.20:FF:000002">
    <property type="entry name" value="NADH-ubiquinone oxidoreductase 75 kDa subunit"/>
    <property type="match status" value="1"/>
</dbReference>
<dbReference type="Pfam" id="PF22151">
    <property type="entry name" value="Fer4_NDSU1"/>
    <property type="match status" value="1"/>
</dbReference>
<sequence>MSDDLIQITVDGKSLKARKGQMLIEVTDDAGIDIPRFCYHKKLSVAANCRMCLVEVEKAPKPLPACATPVMPDMVVHTKSKAARKAQRGTMEFLLINHPLDCPICDQGGECELQDVALGYGDASSQYTEEKRVVMDKYIGPLIATEMTRCIHCTRCVRFGEEIAGMREMGATGRGENVRIGTYIEKSIVSEVSGNIIDVCPVGALTARPSRFSARAWELSQHASVSPHDSVGANIFIHTDKKTVNRVVPRENESINEVWIADRDRFAYQGLIASDRITRPLLRVDGELVETDLESALDAAQEALAAAGSDVCALASAYSTLEELYLLQKLVRGLGSSSVDHRLAQQDFTDQHAAPIMPWLGMDFSELEDLQAALLVGSNIRKEQPIAALRLRKAALKGAPISLLNTRKASVHFDALENMSADPYALLLQLAGILKASGGSAAGLDVPDVDVSDAQQRIADSLKNNDKSVVFIGPQAVSSSYFSVIRSLAAAIAKATDSSLAYLPEAGNTAAAWLAGCVPHRRVAGGEIPKSGKNAAQIMADPGKALLLLATELELDAASGQAATAALEKAEKVIVLGSYLSPAVAAAADVVLPQASYAESAGTYVNASGRWQFVRGAAKAAGDSRPGWKLLRALGSNAELEGFDFDSIDQISQEVQAECASIGLSNELKSVDLQWPEHSNKGLIRIGGNTLYSTDSIVRRSTSLQKTEDARVFLSLNPETADKLSLADGDTVIASQGKATSSALPLQIDPAVPADCVWIPTGICEVTNLGAVNSPIQLDKV</sequence>
<dbReference type="PROSITE" id="PS00641">
    <property type="entry name" value="COMPLEX1_75K_1"/>
    <property type="match status" value="1"/>
</dbReference>
<keyword evidence="9" id="KW-0408">Iron</keyword>
<comment type="similarity">
    <text evidence="2 13">Belongs to the complex I 75 kDa subunit family.</text>
</comment>
<keyword evidence="7" id="KW-0479">Metal-binding</keyword>
<dbReference type="GO" id="GO:0016651">
    <property type="term" value="F:oxidoreductase activity, acting on NAD(P)H"/>
    <property type="evidence" value="ECO:0007669"/>
    <property type="project" value="InterPro"/>
</dbReference>
<accession>A0A7R8ZFC2</accession>
<dbReference type="Gene3D" id="3.40.228.10">
    <property type="entry name" value="Dimethylsulfoxide Reductase, domain 2"/>
    <property type="match status" value="1"/>
</dbReference>
<dbReference type="Pfam" id="PF10588">
    <property type="entry name" value="NADH-G_4Fe-4S_3"/>
    <property type="match status" value="1"/>
</dbReference>
<evidence type="ECO:0000256" key="8">
    <source>
        <dbReference type="ARBA" id="ARBA00022967"/>
    </source>
</evidence>
<dbReference type="InterPro" id="IPR009010">
    <property type="entry name" value="Asp_de-COase-like_dom_sf"/>
</dbReference>
<keyword evidence="10" id="KW-0411">Iron-sulfur</keyword>
<dbReference type="InterPro" id="IPR006656">
    <property type="entry name" value="Mopterin_OxRdtase"/>
</dbReference>
<dbReference type="SMART" id="SM00929">
    <property type="entry name" value="NADH-G_4Fe-4S_3"/>
    <property type="match status" value="1"/>
</dbReference>
<evidence type="ECO:0000256" key="7">
    <source>
        <dbReference type="ARBA" id="ARBA00022723"/>
    </source>
</evidence>
<evidence type="ECO:0000256" key="3">
    <source>
        <dbReference type="ARBA" id="ARBA00013888"/>
    </source>
</evidence>
<dbReference type="InterPro" id="IPR001041">
    <property type="entry name" value="2Fe-2S_ferredoxin-type"/>
</dbReference>
<organism evidence="14">
    <name type="scientific">Cyprideis torosa</name>
    <dbReference type="NCBI Taxonomy" id="163714"/>
    <lineage>
        <taxon>Eukaryota</taxon>
        <taxon>Metazoa</taxon>
        <taxon>Ecdysozoa</taxon>
        <taxon>Arthropoda</taxon>
        <taxon>Crustacea</taxon>
        <taxon>Oligostraca</taxon>
        <taxon>Ostracoda</taxon>
        <taxon>Podocopa</taxon>
        <taxon>Podocopida</taxon>
        <taxon>Cytherocopina</taxon>
        <taxon>Cytheroidea</taxon>
        <taxon>Cytherideidae</taxon>
        <taxon>Cyprideis</taxon>
    </lineage>
</organism>
<dbReference type="PROSITE" id="PS00642">
    <property type="entry name" value="COMPLEX1_75K_2"/>
    <property type="match status" value="1"/>
</dbReference>
<dbReference type="EMBL" id="OB660025">
    <property type="protein sequence ID" value="CAD7222001.1"/>
    <property type="molecule type" value="Genomic_DNA"/>
</dbReference>
<dbReference type="SUPFAM" id="SSF50692">
    <property type="entry name" value="ADC-like"/>
    <property type="match status" value="1"/>
</dbReference>
<dbReference type="GO" id="GO:0051539">
    <property type="term" value="F:4 iron, 4 sulfur cluster binding"/>
    <property type="evidence" value="ECO:0007669"/>
    <property type="project" value="UniProtKB-KW"/>
</dbReference>
<keyword evidence="6" id="KW-0874">Quinone</keyword>
<dbReference type="GO" id="GO:0048038">
    <property type="term" value="F:quinone binding"/>
    <property type="evidence" value="ECO:0007669"/>
    <property type="project" value="UniProtKB-KW"/>
</dbReference>
<dbReference type="InterPro" id="IPR006963">
    <property type="entry name" value="Mopterin_OxRdtase_4Fe-4S_dom"/>
</dbReference>
<dbReference type="InterPro" id="IPR000283">
    <property type="entry name" value="NADH_UbQ_OxRdtase_75kDa_su_CS"/>
</dbReference>
<dbReference type="PANTHER" id="PTHR43105">
    <property type="entry name" value="RESPIRATORY NITRATE REDUCTASE"/>
    <property type="match status" value="1"/>
</dbReference>
<dbReference type="InterPro" id="IPR019574">
    <property type="entry name" value="NADH_UbQ_OxRdtase_Gsu_4Fe4S-bd"/>
</dbReference>
<evidence type="ECO:0000256" key="12">
    <source>
        <dbReference type="ARBA" id="ARBA00034078"/>
    </source>
</evidence>
<name>A0A7R8ZFC2_9CRUS</name>
<dbReference type="Pfam" id="PF22117">
    <property type="entry name" value="Fer4_Nqo3"/>
    <property type="match status" value="1"/>
</dbReference>
<dbReference type="GO" id="GO:0008137">
    <property type="term" value="F:NADH dehydrogenase (ubiquinone) activity"/>
    <property type="evidence" value="ECO:0007669"/>
    <property type="project" value="InterPro"/>
</dbReference>
<evidence type="ECO:0000256" key="2">
    <source>
        <dbReference type="ARBA" id="ARBA00005404"/>
    </source>
</evidence>
<gene>
    <name evidence="14" type="ORF">CTOB1V02_LOCUS20</name>
</gene>
<keyword evidence="11" id="KW-0520">NAD</keyword>
<dbReference type="InterPro" id="IPR036010">
    <property type="entry name" value="2Fe-2S_ferredoxin-like_sf"/>
</dbReference>